<accession>A0A843V0D3</accession>
<evidence type="ECO:0000313" key="2">
    <source>
        <dbReference type="Proteomes" id="UP000652761"/>
    </source>
</evidence>
<comment type="caution">
    <text evidence="1">The sequence shown here is derived from an EMBL/GenBank/DDBJ whole genome shotgun (WGS) entry which is preliminary data.</text>
</comment>
<protein>
    <submittedName>
        <fullName evidence="1">Uncharacterized protein</fullName>
    </submittedName>
</protein>
<feature type="non-terminal residue" evidence="1">
    <location>
        <position position="1"/>
    </location>
</feature>
<dbReference type="AlphaFoldDB" id="A0A843V0D3"/>
<sequence>IRACLGWPTALLRVRACLLLAGLVVGYKPAVRRGFIVLPRLFARCLALEGLSRSEVVSIAWDPHPREPLRERSRLRACSSWQPTGRTLELRGKRGLDSGAELFVELSWLGLGHRGRPEFYPVSWLASLLSHCLTLCWFWSRVWRSGVRPQLGQAVVLCALVCFCGGSVSPFRGGRGMS</sequence>
<gene>
    <name evidence="1" type="ORF">Taro_021964</name>
</gene>
<organism evidence="1 2">
    <name type="scientific">Colocasia esculenta</name>
    <name type="common">Wild taro</name>
    <name type="synonym">Arum esculentum</name>
    <dbReference type="NCBI Taxonomy" id="4460"/>
    <lineage>
        <taxon>Eukaryota</taxon>
        <taxon>Viridiplantae</taxon>
        <taxon>Streptophyta</taxon>
        <taxon>Embryophyta</taxon>
        <taxon>Tracheophyta</taxon>
        <taxon>Spermatophyta</taxon>
        <taxon>Magnoliopsida</taxon>
        <taxon>Liliopsida</taxon>
        <taxon>Araceae</taxon>
        <taxon>Aroideae</taxon>
        <taxon>Colocasieae</taxon>
        <taxon>Colocasia</taxon>
    </lineage>
</organism>
<reference evidence="1" key="1">
    <citation type="submission" date="2017-07" db="EMBL/GenBank/DDBJ databases">
        <title>Taro Niue Genome Assembly and Annotation.</title>
        <authorList>
            <person name="Atibalentja N."/>
            <person name="Keating K."/>
            <person name="Fields C.J."/>
        </authorList>
    </citation>
    <scope>NUCLEOTIDE SEQUENCE</scope>
    <source>
        <strain evidence="1">Niue_2</strain>
        <tissue evidence="1">Leaf</tissue>
    </source>
</reference>
<dbReference type="Proteomes" id="UP000652761">
    <property type="component" value="Unassembled WGS sequence"/>
</dbReference>
<name>A0A843V0D3_COLES</name>
<proteinExistence type="predicted"/>
<keyword evidence="2" id="KW-1185">Reference proteome</keyword>
<dbReference type="EMBL" id="NMUH01001145">
    <property type="protein sequence ID" value="MQL89388.1"/>
    <property type="molecule type" value="Genomic_DNA"/>
</dbReference>
<evidence type="ECO:0000313" key="1">
    <source>
        <dbReference type="EMBL" id="MQL89388.1"/>
    </source>
</evidence>